<dbReference type="GO" id="GO:0046789">
    <property type="term" value="F:host cell surface receptor binding"/>
    <property type="evidence" value="ECO:0007669"/>
    <property type="project" value="InterPro"/>
</dbReference>
<dbReference type="InterPro" id="IPR008602">
    <property type="entry name" value="Duffy-antigen-binding"/>
</dbReference>
<accession>D3GIB9</accession>
<dbReference type="Gene3D" id="1.20.1310.20">
    <property type="entry name" value="Duffy-antigen binding domain"/>
    <property type="match status" value="1"/>
</dbReference>
<name>D3GIB9_PLAFA</name>
<reference evidence="2" key="1">
    <citation type="journal article" date="2009" name="Malar. J.">
        <title>Sequence variation of PfEMP1-DBLalpha in association with rosette formation in Plasmodium falciparum isolates causing severe and uncomplicated malaria.</title>
        <authorList>
            <person name="Horata N."/>
            <person name="Kalambaheti T."/>
            <person name="Craig A."/>
            <person name="Khusmith S."/>
        </authorList>
    </citation>
    <scope>NUCLEOTIDE SEQUENCE</scope>
</reference>
<dbReference type="EMBL" id="FJ876745">
    <property type="protein sequence ID" value="ACZ81939.1"/>
    <property type="molecule type" value="mRNA"/>
</dbReference>
<organism evidence="2">
    <name type="scientific">Plasmodium falciparum</name>
    <name type="common">malaria parasite P. falciparum</name>
    <dbReference type="NCBI Taxonomy" id="5833"/>
    <lineage>
        <taxon>Eukaryota</taxon>
        <taxon>Sar</taxon>
        <taxon>Alveolata</taxon>
        <taxon>Apicomplexa</taxon>
        <taxon>Aconoidasida</taxon>
        <taxon>Haemosporida</taxon>
        <taxon>Plasmodiidae</taxon>
        <taxon>Plasmodium</taxon>
        <taxon>Plasmodium (Laverania)</taxon>
    </lineage>
</organism>
<dbReference type="Pfam" id="PF05424">
    <property type="entry name" value="Duffy_binding"/>
    <property type="match status" value="1"/>
</dbReference>
<dbReference type="GO" id="GO:0016020">
    <property type="term" value="C:membrane"/>
    <property type="evidence" value="ECO:0007669"/>
    <property type="project" value="InterPro"/>
</dbReference>
<dbReference type="InterPro" id="IPR042202">
    <property type="entry name" value="Duffy-ag-bd_sf"/>
</dbReference>
<dbReference type="SUPFAM" id="SSF140924">
    <property type="entry name" value="Duffy binding domain-like"/>
    <property type="match status" value="1"/>
</dbReference>
<feature type="non-terminal residue" evidence="2">
    <location>
        <position position="117"/>
    </location>
</feature>
<sequence length="117" mass="13990">DIGDIVRGRDLYIGNPQEIKQRQQLENNKKTNFRENILKIEWRKSTHTEMIRNFLNLREDWWTANRETVWKAITCNAWGNTYITCNVQLKEDELKVTAGVTNDQVPTYIDYVPQYLR</sequence>
<dbReference type="AlphaFoldDB" id="D3GIB9"/>
<evidence type="ECO:0000313" key="2">
    <source>
        <dbReference type="EMBL" id="ACZ81939.1"/>
    </source>
</evidence>
<proteinExistence type="evidence at transcript level"/>
<gene>
    <name evidence="2" type="primary">var</name>
</gene>
<feature type="non-terminal residue" evidence="2">
    <location>
        <position position="1"/>
    </location>
</feature>
<feature type="domain" description="Duffy-antigen binding" evidence="1">
    <location>
        <begin position="1"/>
        <end position="117"/>
    </location>
</feature>
<protein>
    <submittedName>
        <fullName evidence="2">Erythrocyte membrane protein</fullName>
    </submittedName>
</protein>
<evidence type="ECO:0000259" key="1">
    <source>
        <dbReference type="Pfam" id="PF05424"/>
    </source>
</evidence>